<dbReference type="EMBL" id="JAGVWB010000022">
    <property type="protein sequence ID" value="MBS3058396.1"/>
    <property type="molecule type" value="Genomic_DNA"/>
</dbReference>
<sequence>MKKSKGQVFSADTLLGLLVFLFALSIVFFYTSQLFERQSSFFEELELKTQTFNALSSLVETKGFPSNWEFQNIPEIKAFGIASSPGIVDSAKLESFLQISQSDYDSVRKTLGLSKFNYRLSINDLNGESVAIAGSDAKGIFSFKASRLALLNNEAVLVSLEAFK</sequence>
<gene>
    <name evidence="1" type="ORF">J4478_03255</name>
</gene>
<evidence type="ECO:0000313" key="2">
    <source>
        <dbReference type="Proteomes" id="UP000680185"/>
    </source>
</evidence>
<organism evidence="1 2">
    <name type="scientific">Candidatus Iainarchaeum sp</name>
    <dbReference type="NCBI Taxonomy" id="3101447"/>
    <lineage>
        <taxon>Archaea</taxon>
        <taxon>Candidatus Iainarchaeota</taxon>
        <taxon>Candidatus Iainarchaeia</taxon>
        <taxon>Candidatus Iainarchaeales</taxon>
        <taxon>Candidatus Iainarchaeaceae</taxon>
        <taxon>Candidatus Iainarchaeum</taxon>
    </lineage>
</organism>
<protein>
    <submittedName>
        <fullName evidence="1">Uncharacterized protein</fullName>
    </submittedName>
</protein>
<name>A0A8T4L619_9ARCH</name>
<evidence type="ECO:0000313" key="1">
    <source>
        <dbReference type="EMBL" id="MBS3058396.1"/>
    </source>
</evidence>
<proteinExistence type="predicted"/>
<dbReference type="Proteomes" id="UP000680185">
    <property type="component" value="Unassembled WGS sequence"/>
</dbReference>
<reference evidence="1" key="2">
    <citation type="submission" date="2021-05" db="EMBL/GenBank/DDBJ databases">
        <title>Protein family content uncovers lineage relationships and bacterial pathway maintenance mechanisms in DPANN archaea.</title>
        <authorList>
            <person name="Castelle C.J."/>
            <person name="Meheust R."/>
            <person name="Jaffe A.L."/>
            <person name="Seitz K."/>
            <person name="Gong X."/>
            <person name="Baker B.J."/>
            <person name="Banfield J.F."/>
        </authorList>
    </citation>
    <scope>NUCLEOTIDE SEQUENCE</scope>
    <source>
        <strain evidence="1">RIFCSPLOWO2_01_FULL_43_13</strain>
    </source>
</reference>
<comment type="caution">
    <text evidence="1">The sequence shown here is derived from an EMBL/GenBank/DDBJ whole genome shotgun (WGS) entry which is preliminary data.</text>
</comment>
<reference evidence="1" key="1">
    <citation type="submission" date="2021-03" db="EMBL/GenBank/DDBJ databases">
        <authorList>
            <person name="Jaffe A."/>
        </authorList>
    </citation>
    <scope>NUCLEOTIDE SEQUENCE</scope>
    <source>
        <strain evidence="1">RIFCSPLOWO2_01_FULL_43_13</strain>
    </source>
</reference>
<dbReference type="AlphaFoldDB" id="A0A8T4L619"/>
<accession>A0A8T4L619</accession>